<proteinExistence type="predicted"/>
<organism evidence="1 2">
    <name type="scientific">Helianthus annuus</name>
    <name type="common">Common sunflower</name>
    <dbReference type="NCBI Taxonomy" id="4232"/>
    <lineage>
        <taxon>Eukaryota</taxon>
        <taxon>Viridiplantae</taxon>
        <taxon>Streptophyta</taxon>
        <taxon>Embryophyta</taxon>
        <taxon>Tracheophyta</taxon>
        <taxon>Spermatophyta</taxon>
        <taxon>Magnoliopsida</taxon>
        <taxon>eudicotyledons</taxon>
        <taxon>Gunneridae</taxon>
        <taxon>Pentapetalae</taxon>
        <taxon>asterids</taxon>
        <taxon>campanulids</taxon>
        <taxon>Asterales</taxon>
        <taxon>Asteraceae</taxon>
        <taxon>Asteroideae</taxon>
        <taxon>Heliantheae alliance</taxon>
        <taxon>Heliantheae</taxon>
        <taxon>Helianthus</taxon>
    </lineage>
</organism>
<dbReference type="EMBL" id="MNCJ02000331">
    <property type="protein sequence ID" value="KAF5761891.1"/>
    <property type="molecule type" value="Genomic_DNA"/>
</dbReference>
<sequence length="70" mass="7513">MEVEGGGGMVARTDLTDAIGGADKVDGEVVGGDEVGKVVELGEVALGYKWDHYYHHFGCRKRWLVAGHVI</sequence>
<dbReference type="AlphaFoldDB" id="A0A9K3H0H0"/>
<comment type="caution">
    <text evidence="1">The sequence shown here is derived from an EMBL/GenBank/DDBJ whole genome shotgun (WGS) entry which is preliminary data.</text>
</comment>
<evidence type="ECO:0000313" key="2">
    <source>
        <dbReference type="Proteomes" id="UP000215914"/>
    </source>
</evidence>
<reference evidence="1" key="1">
    <citation type="journal article" date="2017" name="Nature">
        <title>The sunflower genome provides insights into oil metabolism, flowering and Asterid evolution.</title>
        <authorList>
            <person name="Badouin H."/>
            <person name="Gouzy J."/>
            <person name="Grassa C.J."/>
            <person name="Murat F."/>
            <person name="Staton S.E."/>
            <person name="Cottret L."/>
            <person name="Lelandais-Briere C."/>
            <person name="Owens G.L."/>
            <person name="Carrere S."/>
            <person name="Mayjonade B."/>
            <person name="Legrand L."/>
            <person name="Gill N."/>
            <person name="Kane N.C."/>
            <person name="Bowers J.E."/>
            <person name="Hubner S."/>
            <person name="Bellec A."/>
            <person name="Berard A."/>
            <person name="Berges H."/>
            <person name="Blanchet N."/>
            <person name="Boniface M.C."/>
            <person name="Brunel D."/>
            <person name="Catrice O."/>
            <person name="Chaidir N."/>
            <person name="Claudel C."/>
            <person name="Donnadieu C."/>
            <person name="Faraut T."/>
            <person name="Fievet G."/>
            <person name="Helmstetter N."/>
            <person name="King M."/>
            <person name="Knapp S.J."/>
            <person name="Lai Z."/>
            <person name="Le Paslier M.C."/>
            <person name="Lippi Y."/>
            <person name="Lorenzon L."/>
            <person name="Mandel J.R."/>
            <person name="Marage G."/>
            <person name="Marchand G."/>
            <person name="Marquand E."/>
            <person name="Bret-Mestries E."/>
            <person name="Morien E."/>
            <person name="Nambeesan S."/>
            <person name="Nguyen T."/>
            <person name="Pegot-Espagnet P."/>
            <person name="Pouilly N."/>
            <person name="Raftis F."/>
            <person name="Sallet E."/>
            <person name="Schiex T."/>
            <person name="Thomas J."/>
            <person name="Vandecasteele C."/>
            <person name="Vares D."/>
            <person name="Vear F."/>
            <person name="Vautrin S."/>
            <person name="Crespi M."/>
            <person name="Mangin B."/>
            <person name="Burke J.M."/>
            <person name="Salse J."/>
            <person name="Munos S."/>
            <person name="Vincourt P."/>
            <person name="Rieseberg L.H."/>
            <person name="Langlade N.B."/>
        </authorList>
    </citation>
    <scope>NUCLEOTIDE SEQUENCE</scope>
    <source>
        <tissue evidence="1">Leaves</tissue>
    </source>
</reference>
<keyword evidence="2" id="KW-1185">Reference proteome</keyword>
<gene>
    <name evidence="1" type="ORF">HanXRQr2_Chr16g0770331</name>
</gene>
<dbReference type="Gramene" id="mRNA:HanXRQr2_Chr16g0770331">
    <property type="protein sequence ID" value="CDS:HanXRQr2_Chr16g0770331.1"/>
    <property type="gene ID" value="HanXRQr2_Chr16g0770331"/>
</dbReference>
<reference evidence="1" key="2">
    <citation type="submission" date="2020-06" db="EMBL/GenBank/DDBJ databases">
        <title>Helianthus annuus Genome sequencing and assembly Release 2.</title>
        <authorList>
            <person name="Gouzy J."/>
            <person name="Langlade N."/>
            <person name="Munos S."/>
        </authorList>
    </citation>
    <scope>NUCLEOTIDE SEQUENCE</scope>
    <source>
        <tissue evidence="1">Leaves</tissue>
    </source>
</reference>
<evidence type="ECO:0000313" key="1">
    <source>
        <dbReference type="EMBL" id="KAF5761891.1"/>
    </source>
</evidence>
<protein>
    <submittedName>
        <fullName evidence="1">Uncharacterized protein</fullName>
    </submittedName>
</protein>
<accession>A0A9K3H0H0</accession>
<dbReference type="Proteomes" id="UP000215914">
    <property type="component" value="Unassembled WGS sequence"/>
</dbReference>
<name>A0A9K3H0H0_HELAN</name>